<evidence type="ECO:0000313" key="3">
    <source>
        <dbReference type="Proteomes" id="UP000784294"/>
    </source>
</evidence>
<evidence type="ECO:0000256" key="1">
    <source>
        <dbReference type="SAM" id="MobiDB-lite"/>
    </source>
</evidence>
<comment type="caution">
    <text evidence="2">The sequence shown here is derived from an EMBL/GenBank/DDBJ whole genome shotgun (WGS) entry which is preliminary data.</text>
</comment>
<protein>
    <submittedName>
        <fullName evidence="2">Uncharacterized protein</fullName>
    </submittedName>
</protein>
<name>A0A448WJZ1_9PLAT</name>
<dbReference type="AlphaFoldDB" id="A0A448WJZ1"/>
<feature type="compositionally biased region" description="Polar residues" evidence="1">
    <location>
        <begin position="176"/>
        <end position="206"/>
    </location>
</feature>
<feature type="region of interest" description="Disordered" evidence="1">
    <location>
        <begin position="171"/>
        <end position="207"/>
    </location>
</feature>
<dbReference type="Proteomes" id="UP000784294">
    <property type="component" value="Unassembled WGS sequence"/>
</dbReference>
<accession>A0A448WJZ1</accession>
<proteinExistence type="predicted"/>
<sequence>MMASVTGADTNGASGPLHHSRGFGAPIHRPGFSGLPGGAGGVPSGHAFCFPSNPPHIRPEAHGARPPYSGPQFSGHPGGPPSRFPYRPSHVPPPGPGYYNQHHHHSHHQQSGVRPCMISNGPPGGFMGHGQGGPGSPPHPGQTEAAAANAAKEALVSSELDKMAAMLALSAKRDSNSVTTSGGLNDSSELGSQTQSHATSGSTNDLGENVRFTFRHKYYVCC</sequence>
<organism evidence="2 3">
    <name type="scientific">Protopolystoma xenopodis</name>
    <dbReference type="NCBI Taxonomy" id="117903"/>
    <lineage>
        <taxon>Eukaryota</taxon>
        <taxon>Metazoa</taxon>
        <taxon>Spiralia</taxon>
        <taxon>Lophotrochozoa</taxon>
        <taxon>Platyhelminthes</taxon>
        <taxon>Monogenea</taxon>
        <taxon>Polyopisthocotylea</taxon>
        <taxon>Polystomatidea</taxon>
        <taxon>Polystomatidae</taxon>
        <taxon>Protopolystoma</taxon>
    </lineage>
</organism>
<dbReference type="EMBL" id="CAAALY010017664">
    <property type="protein sequence ID" value="VEL13401.1"/>
    <property type="molecule type" value="Genomic_DNA"/>
</dbReference>
<keyword evidence="3" id="KW-1185">Reference proteome</keyword>
<evidence type="ECO:0000313" key="2">
    <source>
        <dbReference type="EMBL" id="VEL13401.1"/>
    </source>
</evidence>
<feature type="compositionally biased region" description="Gly residues" evidence="1">
    <location>
        <begin position="122"/>
        <end position="134"/>
    </location>
</feature>
<gene>
    <name evidence="2" type="ORF">PXEA_LOCUS6841</name>
</gene>
<feature type="compositionally biased region" description="Gly residues" evidence="1">
    <location>
        <begin position="34"/>
        <end position="43"/>
    </location>
</feature>
<reference evidence="2" key="1">
    <citation type="submission" date="2018-11" db="EMBL/GenBank/DDBJ databases">
        <authorList>
            <consortium name="Pathogen Informatics"/>
        </authorList>
    </citation>
    <scope>NUCLEOTIDE SEQUENCE</scope>
</reference>
<feature type="region of interest" description="Disordered" evidence="1">
    <location>
        <begin position="1"/>
        <end position="152"/>
    </location>
</feature>